<proteinExistence type="inferred from homology"/>
<keyword evidence="2" id="KW-0472">Membrane</keyword>
<comment type="caution">
    <text evidence="4">The sequence shown here is derived from an EMBL/GenBank/DDBJ whole genome shotgun (WGS) entry which is preliminary data.</text>
</comment>
<evidence type="ECO:0000259" key="3">
    <source>
        <dbReference type="Pfam" id="PF02397"/>
    </source>
</evidence>
<keyword evidence="2" id="KW-1133">Transmembrane helix</keyword>
<reference evidence="4 5" key="1">
    <citation type="submission" date="2020-03" db="EMBL/GenBank/DDBJ databases">
        <title>Soil Listeria distribution.</title>
        <authorList>
            <person name="Liao J."/>
            <person name="Wiedmann M."/>
        </authorList>
    </citation>
    <scope>NUCLEOTIDE SEQUENCE [LARGE SCALE GENOMIC DNA]</scope>
    <source>
        <strain evidence="4 5">FSL L7-1614</strain>
    </source>
</reference>
<sequence>MKRCVDIVVALGIGIIAVLPVLSCALIFYLLYKEVPFYVSERAGKDRRAFRIYKLKSMRQLFDSSGELLSDAERLTSFGLFLRKYSLDELPQLWNVVKGDMSLIGPRPLPTEYNELYNEEQRKRNNVRPGLTGLAQVNGRNAISWEAKFAWDVYYVEHYSAKLDVKIFIQTIGKVLGSANISQDNHVTTEKFQGTVAKTQAE</sequence>
<dbReference type="Pfam" id="PF02397">
    <property type="entry name" value="Bac_transf"/>
    <property type="match status" value="1"/>
</dbReference>
<feature type="transmembrane region" description="Helical" evidence="2">
    <location>
        <begin position="7"/>
        <end position="32"/>
    </location>
</feature>
<gene>
    <name evidence="4" type="ORF">HB850_05230</name>
</gene>
<evidence type="ECO:0000313" key="4">
    <source>
        <dbReference type="EMBL" id="MBC1457151.1"/>
    </source>
</evidence>
<accession>A0A841YTS0</accession>
<dbReference type="AlphaFoldDB" id="A0A841YTS0"/>
<evidence type="ECO:0000256" key="1">
    <source>
        <dbReference type="ARBA" id="ARBA00006464"/>
    </source>
</evidence>
<protein>
    <submittedName>
        <fullName evidence="4">Sugar transferase</fullName>
    </submittedName>
</protein>
<dbReference type="GO" id="GO:0016780">
    <property type="term" value="F:phosphotransferase activity, for other substituted phosphate groups"/>
    <property type="evidence" value="ECO:0007669"/>
    <property type="project" value="TreeGrafter"/>
</dbReference>
<dbReference type="EMBL" id="JAARQN010000003">
    <property type="protein sequence ID" value="MBC1457151.1"/>
    <property type="molecule type" value="Genomic_DNA"/>
</dbReference>
<organism evidence="4 5">
    <name type="scientific">Listeria newyorkensis</name>
    <dbReference type="NCBI Taxonomy" id="1497681"/>
    <lineage>
        <taxon>Bacteria</taxon>
        <taxon>Bacillati</taxon>
        <taxon>Bacillota</taxon>
        <taxon>Bacilli</taxon>
        <taxon>Bacillales</taxon>
        <taxon>Listeriaceae</taxon>
        <taxon>Listeria</taxon>
    </lineage>
</organism>
<keyword evidence="2" id="KW-0812">Transmembrane</keyword>
<dbReference type="InterPro" id="IPR003362">
    <property type="entry name" value="Bact_transf"/>
</dbReference>
<dbReference type="RefSeq" id="WP_185388474.1">
    <property type="nucleotide sequence ID" value="NZ_JAARQN010000003.1"/>
</dbReference>
<name>A0A841YTS0_9LIST</name>
<feature type="domain" description="Bacterial sugar transferase" evidence="3">
    <location>
        <begin position="2"/>
        <end position="176"/>
    </location>
</feature>
<dbReference type="Proteomes" id="UP000569903">
    <property type="component" value="Unassembled WGS sequence"/>
</dbReference>
<keyword evidence="4" id="KW-0808">Transferase</keyword>
<evidence type="ECO:0000256" key="2">
    <source>
        <dbReference type="SAM" id="Phobius"/>
    </source>
</evidence>
<dbReference type="PANTHER" id="PTHR30576">
    <property type="entry name" value="COLANIC BIOSYNTHESIS UDP-GLUCOSE LIPID CARRIER TRANSFERASE"/>
    <property type="match status" value="1"/>
</dbReference>
<dbReference type="PANTHER" id="PTHR30576:SF8">
    <property type="entry name" value="UNDECAPRENYL-PHOSPHATE GALACTOSE PHOSPHOTRANSFERASE"/>
    <property type="match status" value="1"/>
</dbReference>
<comment type="similarity">
    <text evidence="1">Belongs to the bacterial sugar transferase family.</text>
</comment>
<evidence type="ECO:0000313" key="5">
    <source>
        <dbReference type="Proteomes" id="UP000569903"/>
    </source>
</evidence>